<dbReference type="RefSeq" id="WP_183065709.1">
    <property type="nucleotide sequence ID" value="NZ_CP102514.1"/>
</dbReference>
<dbReference type="GeneID" id="95572611"/>
<dbReference type="PROSITE" id="PS51257">
    <property type="entry name" value="PROKAR_LIPOPROTEIN"/>
    <property type="match status" value="1"/>
</dbReference>
<evidence type="ECO:0008006" key="5">
    <source>
        <dbReference type="Google" id="ProtNLM"/>
    </source>
</evidence>
<feature type="chain" id="PRO_5046761544" description="Lipoprotein" evidence="2">
    <location>
        <begin position="28"/>
        <end position="178"/>
    </location>
</feature>
<feature type="region of interest" description="Disordered" evidence="1">
    <location>
        <begin position="43"/>
        <end position="77"/>
    </location>
</feature>
<evidence type="ECO:0000313" key="3">
    <source>
        <dbReference type="EMBL" id="UUY46459.1"/>
    </source>
</evidence>
<feature type="compositionally biased region" description="Low complexity" evidence="1">
    <location>
        <begin position="63"/>
        <end position="77"/>
    </location>
</feature>
<keyword evidence="4" id="KW-1185">Reference proteome</keyword>
<accession>A0ABY5PR26</accession>
<proteinExistence type="predicted"/>
<feature type="signal peptide" evidence="2">
    <location>
        <begin position="1"/>
        <end position="27"/>
    </location>
</feature>
<gene>
    <name evidence="3" type="ORF">NRK68_04040</name>
</gene>
<name>A0ABY5PR26_9ACTN</name>
<evidence type="ECO:0000256" key="1">
    <source>
        <dbReference type="SAM" id="MobiDB-lite"/>
    </source>
</evidence>
<protein>
    <recommendedName>
        <fullName evidence="5">Lipoprotein</fullName>
    </recommendedName>
</protein>
<reference evidence="3" key="1">
    <citation type="submission" date="2022-08" db="EMBL/GenBank/DDBJ databases">
        <authorList>
            <person name="Tian L."/>
        </authorList>
    </citation>
    <scope>NUCLEOTIDE SEQUENCE</scope>
    <source>
        <strain evidence="3">CM253</strain>
    </source>
</reference>
<dbReference type="Proteomes" id="UP001057738">
    <property type="component" value="Chromosome"/>
</dbReference>
<organism evidence="3 4">
    <name type="scientific">Streptomyces yangpuensis</name>
    <dbReference type="NCBI Taxonomy" id="1648182"/>
    <lineage>
        <taxon>Bacteria</taxon>
        <taxon>Bacillati</taxon>
        <taxon>Actinomycetota</taxon>
        <taxon>Actinomycetes</taxon>
        <taxon>Kitasatosporales</taxon>
        <taxon>Streptomycetaceae</taxon>
        <taxon>Streptomyces</taxon>
    </lineage>
</organism>
<keyword evidence="2" id="KW-0732">Signal</keyword>
<evidence type="ECO:0000256" key="2">
    <source>
        <dbReference type="SAM" id="SignalP"/>
    </source>
</evidence>
<evidence type="ECO:0000313" key="4">
    <source>
        <dbReference type="Proteomes" id="UP001057738"/>
    </source>
</evidence>
<dbReference type="EMBL" id="CP102514">
    <property type="protein sequence ID" value="UUY46459.1"/>
    <property type="molecule type" value="Genomic_DNA"/>
</dbReference>
<sequence>MFGSTVRGTAVAAVVLAGFAVSCGADPATPVAAPTASASVPVSVSVPPSASAVPGPSGPGPAAPRASGGPGALPGAAPEKVRDAFAGLQATLNDACTPAECAHFLGRVHDELHGLDAAMKADPKGPGHFPEPIALIAELDAQLAGDRSFTNLKKHQTLLIGTRDRINTWMQGHPDDYR</sequence>
<feature type="compositionally biased region" description="Low complexity" evidence="1">
    <location>
        <begin position="43"/>
        <end position="55"/>
    </location>
</feature>